<keyword evidence="2" id="KW-0805">Transcription regulation</keyword>
<dbReference type="Gene3D" id="2.170.150.80">
    <property type="entry name" value="NAC domain"/>
    <property type="match status" value="1"/>
</dbReference>
<feature type="domain" description="NAC" evidence="6">
    <location>
        <begin position="40"/>
        <end position="206"/>
    </location>
</feature>
<keyword evidence="3" id="KW-0238">DNA-binding</keyword>
<accession>A0A5J9VUB6</accession>
<comment type="subcellular location">
    <subcellularLocation>
        <location evidence="1">Nucleus</location>
    </subcellularLocation>
</comment>
<dbReference type="AlphaFoldDB" id="A0A5J9VUB6"/>
<evidence type="ECO:0000256" key="3">
    <source>
        <dbReference type="ARBA" id="ARBA00023125"/>
    </source>
</evidence>
<evidence type="ECO:0000259" key="6">
    <source>
        <dbReference type="PROSITE" id="PS51005"/>
    </source>
</evidence>
<evidence type="ECO:0000256" key="4">
    <source>
        <dbReference type="ARBA" id="ARBA00023163"/>
    </source>
</evidence>
<evidence type="ECO:0000256" key="2">
    <source>
        <dbReference type="ARBA" id="ARBA00023015"/>
    </source>
</evidence>
<dbReference type="PANTHER" id="PTHR31744:SF92">
    <property type="entry name" value="NAC DOMAIN-CONTAINING PROTEIN 87"/>
    <property type="match status" value="1"/>
</dbReference>
<dbReference type="PROSITE" id="PS51005">
    <property type="entry name" value="NAC"/>
    <property type="match status" value="1"/>
</dbReference>
<dbReference type="Proteomes" id="UP000324897">
    <property type="component" value="Chromosome 4"/>
</dbReference>
<dbReference type="InterPro" id="IPR036093">
    <property type="entry name" value="NAC_dom_sf"/>
</dbReference>
<protein>
    <recommendedName>
        <fullName evidence="6">NAC domain-containing protein</fullName>
    </recommendedName>
</protein>
<sequence length="387" mass="42863">LDICLVLEDIKNYLFLSLRSMEDRQQLQKGRSRGTVSLNLPPGFRFHPSDEEIITCYLTHKVRDYNFTAVAIGEVDINKSEPWELPSKAKMGEKEWYFYCLKDRKYPSGLKANRATEAGYWKATGKDREIYHSASNVPVLLGMKKTLVFYKGRAPNGVKTNWVMHEYRLDGKGRVPCPAASSNTKSKKPCSSSNVEEWVVCRVFDKSLVIRKELESAPVSAPLYRTTMSGGGIDPRSMSFTMPTQFPVGTQGFNMNSNGLHTLMGDPSSSFYSTDGMGSSVPPPLLSPLLPMAGMGNIGLQVNNEYVGNPMATTEPVSFCEQVGIKTTSNCGFLDEPDIRPMSTLLQDVRVCPSQADAAHISSVVNPGHVALSTVDMDNFLKYLLEK</sequence>
<proteinExistence type="predicted"/>
<dbReference type="GO" id="GO:0005634">
    <property type="term" value="C:nucleus"/>
    <property type="evidence" value="ECO:0007669"/>
    <property type="project" value="UniProtKB-SubCell"/>
</dbReference>
<reference evidence="7 8" key="1">
    <citation type="journal article" date="2019" name="Sci. Rep.">
        <title>A high-quality genome of Eragrostis curvula grass provides insights into Poaceae evolution and supports new strategies to enhance forage quality.</title>
        <authorList>
            <person name="Carballo J."/>
            <person name="Santos B.A.C.M."/>
            <person name="Zappacosta D."/>
            <person name="Garbus I."/>
            <person name="Selva J.P."/>
            <person name="Gallo C.A."/>
            <person name="Diaz A."/>
            <person name="Albertini E."/>
            <person name="Caccamo M."/>
            <person name="Echenique V."/>
        </authorList>
    </citation>
    <scope>NUCLEOTIDE SEQUENCE [LARGE SCALE GENOMIC DNA]</scope>
    <source>
        <strain evidence="8">cv. Victoria</strain>
        <tissue evidence="7">Leaf</tissue>
    </source>
</reference>
<dbReference type="GO" id="GO:0006355">
    <property type="term" value="P:regulation of DNA-templated transcription"/>
    <property type="evidence" value="ECO:0007669"/>
    <property type="project" value="InterPro"/>
</dbReference>
<gene>
    <name evidence="7" type="ORF">EJB05_12634</name>
</gene>
<feature type="non-terminal residue" evidence="7">
    <location>
        <position position="1"/>
    </location>
</feature>
<keyword evidence="4" id="KW-0804">Transcription</keyword>
<dbReference type="SUPFAM" id="SSF101941">
    <property type="entry name" value="NAC domain"/>
    <property type="match status" value="1"/>
</dbReference>
<comment type="caution">
    <text evidence="7">The sequence shown here is derived from an EMBL/GenBank/DDBJ whole genome shotgun (WGS) entry which is preliminary data.</text>
</comment>
<keyword evidence="5" id="KW-0539">Nucleus</keyword>
<dbReference type="EMBL" id="RWGY01000007">
    <property type="protein sequence ID" value="TVU39226.1"/>
    <property type="molecule type" value="Genomic_DNA"/>
</dbReference>
<evidence type="ECO:0000313" key="7">
    <source>
        <dbReference type="EMBL" id="TVU39226.1"/>
    </source>
</evidence>
<dbReference type="FunFam" id="2.170.150.80:FF:000006">
    <property type="entry name" value="NAC domain-containing protein 100-like"/>
    <property type="match status" value="1"/>
</dbReference>
<organism evidence="7 8">
    <name type="scientific">Eragrostis curvula</name>
    <name type="common">weeping love grass</name>
    <dbReference type="NCBI Taxonomy" id="38414"/>
    <lineage>
        <taxon>Eukaryota</taxon>
        <taxon>Viridiplantae</taxon>
        <taxon>Streptophyta</taxon>
        <taxon>Embryophyta</taxon>
        <taxon>Tracheophyta</taxon>
        <taxon>Spermatophyta</taxon>
        <taxon>Magnoliopsida</taxon>
        <taxon>Liliopsida</taxon>
        <taxon>Poales</taxon>
        <taxon>Poaceae</taxon>
        <taxon>PACMAD clade</taxon>
        <taxon>Chloridoideae</taxon>
        <taxon>Eragrostideae</taxon>
        <taxon>Eragrostidinae</taxon>
        <taxon>Eragrostis</taxon>
    </lineage>
</organism>
<evidence type="ECO:0000256" key="5">
    <source>
        <dbReference type="ARBA" id="ARBA00023242"/>
    </source>
</evidence>
<keyword evidence="8" id="KW-1185">Reference proteome</keyword>
<dbReference type="Pfam" id="PF02365">
    <property type="entry name" value="NAM"/>
    <property type="match status" value="1"/>
</dbReference>
<dbReference type="InterPro" id="IPR003441">
    <property type="entry name" value="NAC-dom"/>
</dbReference>
<name>A0A5J9VUB6_9POAL</name>
<dbReference type="GO" id="GO:0003677">
    <property type="term" value="F:DNA binding"/>
    <property type="evidence" value="ECO:0007669"/>
    <property type="project" value="UniProtKB-KW"/>
</dbReference>
<dbReference type="OrthoDB" id="1424968at2759"/>
<evidence type="ECO:0000313" key="8">
    <source>
        <dbReference type="Proteomes" id="UP000324897"/>
    </source>
</evidence>
<dbReference type="PANTHER" id="PTHR31744">
    <property type="entry name" value="PROTEIN CUP-SHAPED COTYLEDON 2-RELATED"/>
    <property type="match status" value="1"/>
</dbReference>
<evidence type="ECO:0000256" key="1">
    <source>
        <dbReference type="ARBA" id="ARBA00004123"/>
    </source>
</evidence>